<dbReference type="EMBL" id="WBMT01000005">
    <property type="protein sequence ID" value="KAB2349744.1"/>
    <property type="molecule type" value="Genomic_DNA"/>
</dbReference>
<proteinExistence type="predicted"/>
<keyword evidence="1" id="KW-0472">Membrane</keyword>
<keyword evidence="3" id="KW-1185">Reference proteome</keyword>
<keyword evidence="1" id="KW-1133">Transmembrane helix</keyword>
<organism evidence="2 3">
    <name type="scientific">Actinomadura rudentiformis</name>
    <dbReference type="NCBI Taxonomy" id="359158"/>
    <lineage>
        <taxon>Bacteria</taxon>
        <taxon>Bacillati</taxon>
        <taxon>Actinomycetota</taxon>
        <taxon>Actinomycetes</taxon>
        <taxon>Streptosporangiales</taxon>
        <taxon>Thermomonosporaceae</taxon>
        <taxon>Actinomadura</taxon>
    </lineage>
</organism>
<accession>A0A6H9YZM0</accession>
<evidence type="ECO:0000256" key="1">
    <source>
        <dbReference type="SAM" id="Phobius"/>
    </source>
</evidence>
<dbReference type="RefSeq" id="WP_151560514.1">
    <property type="nucleotide sequence ID" value="NZ_WBMT01000005.1"/>
</dbReference>
<protein>
    <submittedName>
        <fullName evidence="2">Uncharacterized protein</fullName>
    </submittedName>
</protein>
<dbReference type="Proteomes" id="UP000468735">
    <property type="component" value="Unassembled WGS sequence"/>
</dbReference>
<evidence type="ECO:0000313" key="2">
    <source>
        <dbReference type="EMBL" id="KAB2349744.1"/>
    </source>
</evidence>
<gene>
    <name evidence="2" type="ORF">F8566_13480</name>
</gene>
<keyword evidence="1" id="KW-0812">Transmembrane</keyword>
<dbReference type="AlphaFoldDB" id="A0A6H9YZM0"/>
<evidence type="ECO:0000313" key="3">
    <source>
        <dbReference type="Proteomes" id="UP000468735"/>
    </source>
</evidence>
<feature type="transmembrane region" description="Helical" evidence="1">
    <location>
        <begin position="61"/>
        <end position="83"/>
    </location>
</feature>
<sequence>MLASAVTPPPGGQLAALATVLGVFAAVVRNLPAAVLTAVVAWSFYLGFLGEEAGEPSWHGAIDLLRLGMLILAVPAGSAHWLIRNVLTRPESGLIKEIESWLTSFS</sequence>
<dbReference type="OrthoDB" id="9979759at2"/>
<reference evidence="2 3" key="1">
    <citation type="submission" date="2019-09" db="EMBL/GenBank/DDBJ databases">
        <title>Actinomadura physcomitrii sp. nov., a novel actinomycete isolated from moss [Physcomitrium sphaericum (Ludw) Fuernr].</title>
        <authorList>
            <person name="Zhuang X."/>
            <person name="Liu C."/>
        </authorList>
    </citation>
    <scope>NUCLEOTIDE SEQUENCE [LARGE SCALE GENOMIC DNA]</scope>
    <source>
        <strain evidence="2 3">HMC1</strain>
    </source>
</reference>
<comment type="caution">
    <text evidence="2">The sequence shown here is derived from an EMBL/GenBank/DDBJ whole genome shotgun (WGS) entry which is preliminary data.</text>
</comment>
<name>A0A6H9YZM0_9ACTN</name>